<organism evidence="1">
    <name type="scientific">Hexamita inflata</name>
    <dbReference type="NCBI Taxonomy" id="28002"/>
    <lineage>
        <taxon>Eukaryota</taxon>
        <taxon>Metamonada</taxon>
        <taxon>Diplomonadida</taxon>
        <taxon>Hexamitidae</taxon>
        <taxon>Hexamitinae</taxon>
        <taxon>Hexamita</taxon>
    </lineage>
</organism>
<evidence type="ECO:0000313" key="3">
    <source>
        <dbReference type="Proteomes" id="UP001642409"/>
    </source>
</evidence>
<evidence type="ECO:0000313" key="2">
    <source>
        <dbReference type="EMBL" id="CAL6050025.1"/>
    </source>
</evidence>
<reference evidence="2 3" key="2">
    <citation type="submission" date="2024-07" db="EMBL/GenBank/DDBJ databases">
        <authorList>
            <person name="Akdeniz Z."/>
        </authorList>
    </citation>
    <scope>NUCLEOTIDE SEQUENCE [LARGE SCALE GENOMIC DNA]</scope>
</reference>
<comment type="caution">
    <text evidence="1">The sequence shown here is derived from an EMBL/GenBank/DDBJ whole genome shotgun (WGS) entry which is preliminary data.</text>
</comment>
<dbReference type="AlphaFoldDB" id="A0AA86PZZ1"/>
<dbReference type="EMBL" id="CATOUU010000772">
    <property type="protein sequence ID" value="CAI9946998.1"/>
    <property type="molecule type" value="Genomic_DNA"/>
</dbReference>
<protein>
    <submittedName>
        <fullName evidence="2">Hypothetical_protein</fullName>
    </submittedName>
</protein>
<evidence type="ECO:0000313" key="1">
    <source>
        <dbReference type="EMBL" id="CAI9946998.1"/>
    </source>
</evidence>
<gene>
    <name evidence="1" type="ORF">HINF_LOCUS34643</name>
    <name evidence="2" type="ORF">HINF_LOCUS43688</name>
</gene>
<dbReference type="EMBL" id="CAXDID020000183">
    <property type="protein sequence ID" value="CAL6050025.1"/>
    <property type="molecule type" value="Genomic_DNA"/>
</dbReference>
<proteinExistence type="predicted"/>
<dbReference type="Proteomes" id="UP001642409">
    <property type="component" value="Unassembled WGS sequence"/>
</dbReference>
<reference evidence="1" key="1">
    <citation type="submission" date="2023-06" db="EMBL/GenBank/DDBJ databases">
        <authorList>
            <person name="Kurt Z."/>
        </authorList>
    </citation>
    <scope>NUCLEOTIDE SEQUENCE</scope>
</reference>
<name>A0AA86PZZ1_9EUKA</name>
<accession>A0AA86PZZ1</accession>
<keyword evidence="3" id="KW-1185">Reference proteome</keyword>
<sequence length="150" mass="17413">MTQYNEHLEQIRCPCAYRVQCGLSCCHEMIILSPLDALKNKYLITSLIRVEYSQQYINVYICIFKPVNYIHCIVTGIQFSDNNSLIISEAPEKEIKVNNEEKTENSYICSQYKSAQSPTNPFLPKISCINHLCEPQKIKIYLRITVLRCL</sequence>